<evidence type="ECO:0000313" key="9">
    <source>
        <dbReference type="EMBL" id="SHG51283.1"/>
    </source>
</evidence>
<protein>
    <submittedName>
        <fullName evidence="9">Putative ABC transport system permease protein</fullName>
    </submittedName>
</protein>
<accession>A0A1M5KGI2</accession>
<feature type="domain" description="MacB-like periplasmic core" evidence="8">
    <location>
        <begin position="21"/>
        <end position="243"/>
    </location>
</feature>
<evidence type="ECO:0000259" key="7">
    <source>
        <dbReference type="Pfam" id="PF02687"/>
    </source>
</evidence>
<dbReference type="AlphaFoldDB" id="A0A1M5KGI2"/>
<evidence type="ECO:0000256" key="4">
    <source>
        <dbReference type="ARBA" id="ARBA00022989"/>
    </source>
</evidence>
<evidence type="ECO:0000256" key="5">
    <source>
        <dbReference type="ARBA" id="ARBA00023136"/>
    </source>
</evidence>
<reference evidence="9 10" key="1">
    <citation type="submission" date="2016-11" db="EMBL/GenBank/DDBJ databases">
        <authorList>
            <person name="Jaros S."/>
            <person name="Januszkiewicz K."/>
            <person name="Wedrychowicz H."/>
        </authorList>
    </citation>
    <scope>NUCLEOTIDE SEQUENCE [LARGE SCALE GENOMIC DNA]</scope>
    <source>
        <strain evidence="9 10">DSM 24574</strain>
    </source>
</reference>
<feature type="transmembrane region" description="Helical" evidence="6">
    <location>
        <begin position="20"/>
        <end position="41"/>
    </location>
</feature>
<gene>
    <name evidence="9" type="ORF">SAMN04488109_0603</name>
</gene>
<feature type="transmembrane region" description="Helical" evidence="6">
    <location>
        <begin position="711"/>
        <end position="739"/>
    </location>
</feature>
<feature type="transmembrane region" description="Helical" evidence="6">
    <location>
        <begin position="759"/>
        <end position="779"/>
    </location>
</feature>
<dbReference type="InterPro" id="IPR003838">
    <property type="entry name" value="ABC3_permease_C"/>
</dbReference>
<dbReference type="STRING" id="947013.SAMN04488109_0603"/>
<evidence type="ECO:0000256" key="6">
    <source>
        <dbReference type="SAM" id="Phobius"/>
    </source>
</evidence>
<dbReference type="OrthoDB" id="5711186at2"/>
<dbReference type="EMBL" id="FQWQ01000001">
    <property type="protein sequence ID" value="SHG51283.1"/>
    <property type="molecule type" value="Genomic_DNA"/>
</dbReference>
<evidence type="ECO:0000256" key="3">
    <source>
        <dbReference type="ARBA" id="ARBA00022692"/>
    </source>
</evidence>
<evidence type="ECO:0000256" key="2">
    <source>
        <dbReference type="ARBA" id="ARBA00022475"/>
    </source>
</evidence>
<evidence type="ECO:0000259" key="8">
    <source>
        <dbReference type="Pfam" id="PF12704"/>
    </source>
</evidence>
<sequence>MFKAIFSTALRHLAKNKVPAFLNVTGLTIGLATCLVIAIWAERELTFDNFHPNANAKFRIWNRFKSEAETFSQAPSGVALGAHLPKEIADIASACRVFRANFKIRYNTEVHFEQQGIFADSTFFSFFNFPIIGGSTHQLLRTPDQVVFTRSKAIAYFGSVENALDKTVLMDDEPYTVAAVAEDPPVNSHIQFDFVVPYVTMHAYALKNWKNDIDNQWVGGWPHTYIEIHDPSKWKTVESKVNEVVAEHSKKDWADNKMSYQYFLQPIQDIHLRSHHRYDSANNGDMMTVRVFIAVAILVLLLACFNYINLTTATSVNRAKEISLRKVAGASKANLMRQFFLETFVTTLLAVVLGVALAQVVLPYFSWWMGQPYHLPFDATNLLALGAFVLIVTLLSGIYPAIVLSSFQPMAALRGKFFSSQGGQTFRKALVIVQFVISTVLLISILTVNRQMQFIASTPLGYEGHGVITVDFNGDDAVKKKYQTLRDALLSVPYIEQTSLHNATVVGGLGNGWINTRDNNDKEVTTSIYQMSVDPDYFDTYKMNFIAGRAFQRATADSSKAVIVNEAAVRNLGWGTPENALGKPFGGGDNIRYVIGVVRDFHFEDLHMSVQPLLMGYAKSGSSMSLRVKTANIQDAIKHLQTVWTMLVADVPLHYAFVDDSLEQQYATERKMQTVFYVFASLSFFIACLGLFGLSTFMIRQRLQEISIRKVLGAPVAGIVVLLTKDFSKLVLVSVLIAGPVGWMLMREWLETFTYHTDVGWIVLGIALVVPLLISVLTISAQAIKAALVNPAKILRAE</sequence>
<keyword evidence="4 6" id="KW-1133">Transmembrane helix</keyword>
<dbReference type="RefSeq" id="WP_073130944.1">
    <property type="nucleotide sequence ID" value="NZ_FQWQ01000001.1"/>
</dbReference>
<keyword evidence="2" id="KW-1003">Cell membrane</keyword>
<feature type="domain" description="ABC3 transporter permease C-terminal" evidence="7">
    <location>
        <begin position="294"/>
        <end position="409"/>
    </location>
</feature>
<dbReference type="InterPro" id="IPR025857">
    <property type="entry name" value="MacB_PCD"/>
</dbReference>
<keyword evidence="5 6" id="KW-0472">Membrane</keyword>
<dbReference type="GO" id="GO:0005886">
    <property type="term" value="C:plasma membrane"/>
    <property type="evidence" value="ECO:0007669"/>
    <property type="project" value="UniProtKB-SubCell"/>
</dbReference>
<evidence type="ECO:0000256" key="1">
    <source>
        <dbReference type="ARBA" id="ARBA00004651"/>
    </source>
</evidence>
<dbReference type="GO" id="GO:0022857">
    <property type="term" value="F:transmembrane transporter activity"/>
    <property type="evidence" value="ECO:0007669"/>
    <property type="project" value="TreeGrafter"/>
</dbReference>
<proteinExistence type="predicted"/>
<feature type="transmembrane region" description="Helical" evidence="6">
    <location>
        <begin position="675"/>
        <end position="699"/>
    </location>
</feature>
<dbReference type="Pfam" id="PF12704">
    <property type="entry name" value="MacB_PCD"/>
    <property type="match status" value="2"/>
</dbReference>
<dbReference type="InterPro" id="IPR050250">
    <property type="entry name" value="Macrolide_Exporter_MacB"/>
</dbReference>
<feature type="domain" description="ABC3 transporter permease C-terminal" evidence="7">
    <location>
        <begin position="678"/>
        <end position="787"/>
    </location>
</feature>
<feature type="transmembrane region" description="Helical" evidence="6">
    <location>
        <begin position="382"/>
        <end position="407"/>
    </location>
</feature>
<dbReference type="Proteomes" id="UP000184212">
    <property type="component" value="Unassembled WGS sequence"/>
</dbReference>
<dbReference type="PANTHER" id="PTHR30572">
    <property type="entry name" value="MEMBRANE COMPONENT OF TRANSPORTER-RELATED"/>
    <property type="match status" value="1"/>
</dbReference>
<dbReference type="PANTHER" id="PTHR30572:SF18">
    <property type="entry name" value="ABC-TYPE MACROLIDE FAMILY EXPORT SYSTEM PERMEASE COMPONENT 2"/>
    <property type="match status" value="1"/>
</dbReference>
<keyword evidence="3 6" id="KW-0812">Transmembrane</keyword>
<feature type="transmembrane region" description="Helical" evidence="6">
    <location>
        <begin position="287"/>
        <end position="308"/>
    </location>
</feature>
<keyword evidence="10" id="KW-1185">Reference proteome</keyword>
<evidence type="ECO:0000313" key="10">
    <source>
        <dbReference type="Proteomes" id="UP000184212"/>
    </source>
</evidence>
<feature type="domain" description="MacB-like periplasmic core" evidence="8">
    <location>
        <begin position="436"/>
        <end position="601"/>
    </location>
</feature>
<comment type="subcellular location">
    <subcellularLocation>
        <location evidence="1">Cell membrane</location>
        <topology evidence="1">Multi-pass membrane protein</topology>
    </subcellularLocation>
</comment>
<feature type="transmembrane region" description="Helical" evidence="6">
    <location>
        <begin position="428"/>
        <end position="448"/>
    </location>
</feature>
<organism evidence="9 10">
    <name type="scientific">Chryseolinea serpens</name>
    <dbReference type="NCBI Taxonomy" id="947013"/>
    <lineage>
        <taxon>Bacteria</taxon>
        <taxon>Pseudomonadati</taxon>
        <taxon>Bacteroidota</taxon>
        <taxon>Cytophagia</taxon>
        <taxon>Cytophagales</taxon>
        <taxon>Fulvivirgaceae</taxon>
        <taxon>Chryseolinea</taxon>
    </lineage>
</organism>
<feature type="transmembrane region" description="Helical" evidence="6">
    <location>
        <begin position="339"/>
        <end position="362"/>
    </location>
</feature>
<name>A0A1M5KGI2_9BACT</name>
<dbReference type="Pfam" id="PF02687">
    <property type="entry name" value="FtsX"/>
    <property type="match status" value="2"/>
</dbReference>